<feature type="non-terminal residue" evidence="1">
    <location>
        <position position="1"/>
    </location>
</feature>
<evidence type="ECO:0000313" key="1">
    <source>
        <dbReference type="EMBL" id="GAF98564.1"/>
    </source>
</evidence>
<dbReference type="EMBL" id="BARS01013653">
    <property type="protein sequence ID" value="GAF98564.1"/>
    <property type="molecule type" value="Genomic_DNA"/>
</dbReference>
<proteinExistence type="predicted"/>
<protein>
    <submittedName>
        <fullName evidence="1">Uncharacterized protein</fullName>
    </submittedName>
</protein>
<name>X0TZ65_9ZZZZ</name>
<dbReference type="AlphaFoldDB" id="X0TZ65"/>
<sequence length="91" mass="10443">KMEPVCFYTDEAVGVAESEDGTAGSYVRGKPITATPNQVAQYSEKHPTLLNVKHYHNVRLLDIKYKRIFIQMSFDKPFDEFIAKDINISIY</sequence>
<organism evidence="1">
    <name type="scientific">marine sediment metagenome</name>
    <dbReference type="NCBI Taxonomy" id="412755"/>
    <lineage>
        <taxon>unclassified sequences</taxon>
        <taxon>metagenomes</taxon>
        <taxon>ecological metagenomes</taxon>
    </lineage>
</organism>
<gene>
    <name evidence="1" type="ORF">S01H1_23567</name>
</gene>
<reference evidence="1" key="1">
    <citation type="journal article" date="2014" name="Front. Microbiol.">
        <title>High frequency of phylogenetically diverse reductive dehalogenase-homologous genes in deep subseafloor sedimentary metagenomes.</title>
        <authorList>
            <person name="Kawai M."/>
            <person name="Futagami T."/>
            <person name="Toyoda A."/>
            <person name="Takaki Y."/>
            <person name="Nishi S."/>
            <person name="Hori S."/>
            <person name="Arai W."/>
            <person name="Tsubouchi T."/>
            <person name="Morono Y."/>
            <person name="Uchiyama I."/>
            <person name="Ito T."/>
            <person name="Fujiyama A."/>
            <person name="Inagaki F."/>
            <person name="Takami H."/>
        </authorList>
    </citation>
    <scope>NUCLEOTIDE SEQUENCE</scope>
    <source>
        <strain evidence="1">Expedition CK06-06</strain>
    </source>
</reference>
<comment type="caution">
    <text evidence="1">The sequence shown here is derived from an EMBL/GenBank/DDBJ whole genome shotgun (WGS) entry which is preliminary data.</text>
</comment>
<accession>X0TZ65</accession>